<proteinExistence type="predicted"/>
<feature type="transmembrane region" description="Helical" evidence="1">
    <location>
        <begin position="16"/>
        <end position="36"/>
    </location>
</feature>
<dbReference type="OrthoDB" id="2053908at2"/>
<protein>
    <recommendedName>
        <fullName evidence="4">YcxB-like protein</fullName>
    </recommendedName>
</protein>
<evidence type="ECO:0000256" key="1">
    <source>
        <dbReference type="SAM" id="Phobius"/>
    </source>
</evidence>
<evidence type="ECO:0000313" key="2">
    <source>
        <dbReference type="EMBL" id="SKA00039.1"/>
    </source>
</evidence>
<dbReference type="RefSeq" id="WP_078788097.1">
    <property type="nucleotide sequence ID" value="NZ_CACZYW010000006.1"/>
</dbReference>
<dbReference type="Proteomes" id="UP000189857">
    <property type="component" value="Unassembled WGS sequence"/>
</dbReference>
<gene>
    <name evidence="2" type="ORF">SAMN02745110_02306</name>
</gene>
<dbReference type="AlphaFoldDB" id="A0A1T4Q8I4"/>
<reference evidence="2 3" key="1">
    <citation type="submission" date="2017-02" db="EMBL/GenBank/DDBJ databases">
        <authorList>
            <person name="Peterson S.W."/>
        </authorList>
    </citation>
    <scope>NUCLEOTIDE SEQUENCE [LARGE SCALE GENOMIC DNA]</scope>
    <source>
        <strain evidence="2 3">ATCC 17233</strain>
    </source>
</reference>
<organism evidence="2 3">
    <name type="scientific">Eubacterium ruminantium</name>
    <dbReference type="NCBI Taxonomy" id="42322"/>
    <lineage>
        <taxon>Bacteria</taxon>
        <taxon>Bacillati</taxon>
        <taxon>Bacillota</taxon>
        <taxon>Clostridia</taxon>
        <taxon>Eubacteriales</taxon>
        <taxon>Eubacteriaceae</taxon>
        <taxon>Eubacterium</taxon>
    </lineage>
</organism>
<feature type="transmembrane region" description="Helical" evidence="1">
    <location>
        <begin position="42"/>
        <end position="62"/>
    </location>
</feature>
<keyword evidence="3" id="KW-1185">Reference proteome</keyword>
<sequence length="156" mass="18368">MIAYSVKKNKRSRMTFRLLGLFFVAFTSLLIVPVILGYDKHSVFTLIIAFLLGCYGLALFFHSFGKTQYDIMYEFHEDEIVVKHHRGQTIYRYEDVVDYSIVSPIDPNVYSIINLKFKKEDYVIPFSFKKEFADKIYTHLNERVTSKLLQDELEGK</sequence>
<accession>A0A1T4Q8I4</accession>
<keyword evidence="1" id="KW-0812">Transmembrane</keyword>
<name>A0A1T4Q8I4_9FIRM</name>
<dbReference type="EMBL" id="FUXA01000017">
    <property type="protein sequence ID" value="SKA00039.1"/>
    <property type="molecule type" value="Genomic_DNA"/>
</dbReference>
<evidence type="ECO:0000313" key="3">
    <source>
        <dbReference type="Proteomes" id="UP000189857"/>
    </source>
</evidence>
<keyword evidence="1" id="KW-0472">Membrane</keyword>
<keyword evidence="1" id="KW-1133">Transmembrane helix</keyword>
<evidence type="ECO:0008006" key="4">
    <source>
        <dbReference type="Google" id="ProtNLM"/>
    </source>
</evidence>